<dbReference type="EMBL" id="GGEC01066316">
    <property type="protein sequence ID" value="MBX46800.1"/>
    <property type="molecule type" value="Transcribed_RNA"/>
</dbReference>
<sequence>MPAQGHVIYHKKMSGN</sequence>
<accession>A0A2P2NWH6</accession>
<organism evidence="1">
    <name type="scientific">Rhizophora mucronata</name>
    <name type="common">Asiatic mangrove</name>
    <dbReference type="NCBI Taxonomy" id="61149"/>
    <lineage>
        <taxon>Eukaryota</taxon>
        <taxon>Viridiplantae</taxon>
        <taxon>Streptophyta</taxon>
        <taxon>Embryophyta</taxon>
        <taxon>Tracheophyta</taxon>
        <taxon>Spermatophyta</taxon>
        <taxon>Magnoliopsida</taxon>
        <taxon>eudicotyledons</taxon>
        <taxon>Gunneridae</taxon>
        <taxon>Pentapetalae</taxon>
        <taxon>rosids</taxon>
        <taxon>fabids</taxon>
        <taxon>Malpighiales</taxon>
        <taxon>Rhizophoraceae</taxon>
        <taxon>Rhizophora</taxon>
    </lineage>
</organism>
<evidence type="ECO:0000313" key="1">
    <source>
        <dbReference type="EMBL" id="MBX46800.1"/>
    </source>
</evidence>
<dbReference type="AlphaFoldDB" id="A0A2P2NWH6"/>
<proteinExistence type="predicted"/>
<name>A0A2P2NWH6_RHIMU</name>
<protein>
    <submittedName>
        <fullName evidence="1">Uncharacterized protein</fullName>
    </submittedName>
</protein>
<reference evidence="1" key="1">
    <citation type="submission" date="2018-02" db="EMBL/GenBank/DDBJ databases">
        <title>Rhizophora mucronata_Transcriptome.</title>
        <authorList>
            <person name="Meera S.P."/>
            <person name="Sreeshan A."/>
            <person name="Augustine A."/>
        </authorList>
    </citation>
    <scope>NUCLEOTIDE SEQUENCE</scope>
    <source>
        <tissue evidence="1">Leaf</tissue>
    </source>
</reference>